<dbReference type="RefSeq" id="WP_090041847.1">
    <property type="nucleotide sequence ID" value="NZ_FOKI01000020.1"/>
</dbReference>
<dbReference type="STRING" id="84698.SAMN04488528_102017"/>
<dbReference type="Pfam" id="PF00430">
    <property type="entry name" value="ATP-synt_B"/>
    <property type="match status" value="1"/>
</dbReference>
<dbReference type="Proteomes" id="UP000198619">
    <property type="component" value="Unassembled WGS sequence"/>
</dbReference>
<keyword evidence="9 13" id="KW-0472">Membrane</keyword>
<dbReference type="Gene3D" id="1.20.5.620">
    <property type="entry name" value="F1F0 ATP synthase subunit B, membrane domain"/>
    <property type="match status" value="1"/>
</dbReference>
<accession>A0A1I0ZDX0</accession>
<name>A0A1I0ZDX0_9CLOT</name>
<evidence type="ECO:0000256" key="4">
    <source>
        <dbReference type="ARBA" id="ARBA00022547"/>
    </source>
</evidence>
<dbReference type="NCBIfam" id="NF009992">
    <property type="entry name" value="PRK13461.1"/>
    <property type="match status" value="1"/>
</dbReference>
<evidence type="ECO:0000256" key="5">
    <source>
        <dbReference type="ARBA" id="ARBA00022692"/>
    </source>
</evidence>
<reference evidence="16 17" key="1">
    <citation type="submission" date="2016-10" db="EMBL/GenBank/DDBJ databases">
        <authorList>
            <person name="de Groot N.N."/>
        </authorList>
    </citation>
    <scope>NUCLEOTIDE SEQUENCE [LARGE SCALE GENOMIC DNA]</scope>
    <source>
        <strain evidence="16 17">DSM 12271</strain>
    </source>
</reference>
<evidence type="ECO:0000256" key="15">
    <source>
        <dbReference type="SAM" id="Coils"/>
    </source>
</evidence>
<comment type="subunit">
    <text evidence="13">F-type ATPases have 2 components, F(1) - the catalytic core - and F(0) - the membrane proton channel. F(1) has five subunits: alpha(3), beta(3), gamma(1), delta(1), epsilon(1). F(0) has three main subunits: a(1), b(2) and c(10-14). The alpha and beta chains form an alternating ring which encloses part of the gamma chain. F(1) is attached to F(0) by a central stalk formed by the gamma and epsilon chains, while a peripheral stalk is formed by the delta and b chains.</text>
</comment>
<evidence type="ECO:0000256" key="9">
    <source>
        <dbReference type="ARBA" id="ARBA00023136"/>
    </source>
</evidence>
<keyword evidence="15" id="KW-0175">Coiled coil</keyword>
<evidence type="ECO:0000256" key="11">
    <source>
        <dbReference type="ARBA" id="ARBA00025198"/>
    </source>
</evidence>
<evidence type="ECO:0000256" key="7">
    <source>
        <dbReference type="ARBA" id="ARBA00022989"/>
    </source>
</evidence>
<dbReference type="InterPro" id="IPR002146">
    <property type="entry name" value="ATP_synth_b/b'su_bac/chlpt"/>
</dbReference>
<dbReference type="GO" id="GO:0046961">
    <property type="term" value="F:proton-transporting ATPase activity, rotational mechanism"/>
    <property type="evidence" value="ECO:0007669"/>
    <property type="project" value="TreeGrafter"/>
</dbReference>
<protein>
    <recommendedName>
        <fullName evidence="13">ATP synthase subunit b</fullName>
    </recommendedName>
    <alternativeName>
        <fullName evidence="13">ATP synthase F(0) sector subunit b</fullName>
    </alternativeName>
    <alternativeName>
        <fullName evidence="13">ATPase subunit I</fullName>
    </alternativeName>
    <alternativeName>
        <fullName evidence="13">F-type ATPase subunit b</fullName>
        <shortName evidence="13">F-ATPase subunit b</shortName>
    </alternativeName>
</protein>
<feature type="coiled-coil region" evidence="15">
    <location>
        <begin position="99"/>
        <end position="130"/>
    </location>
</feature>
<dbReference type="CDD" id="cd06503">
    <property type="entry name" value="ATP-synt_Fo_b"/>
    <property type="match status" value="1"/>
</dbReference>
<evidence type="ECO:0000256" key="14">
    <source>
        <dbReference type="RuleBase" id="RU003848"/>
    </source>
</evidence>
<keyword evidence="3 13" id="KW-1003">Cell membrane</keyword>
<dbReference type="NCBIfam" id="TIGR01144">
    <property type="entry name" value="ATP_synt_b"/>
    <property type="match status" value="1"/>
</dbReference>
<keyword evidence="7 13" id="KW-1133">Transmembrane helix</keyword>
<keyword evidence="2 13" id="KW-0813">Transport</keyword>
<proteinExistence type="inferred from homology"/>
<dbReference type="GO" id="GO:0046933">
    <property type="term" value="F:proton-transporting ATP synthase activity, rotational mechanism"/>
    <property type="evidence" value="ECO:0007669"/>
    <property type="project" value="UniProtKB-UniRule"/>
</dbReference>
<sequence>MEKIGIDLNIIPAYIINFLILFFVLKHLLFGRIKEVMNQRREKIVSDIEDANKDKLQSQKLVEESRLGLKQAKDQGKDVVKTYKTKAEALYDEIVGDAKKEATTVLDRAKIEIEREKHKAEDEIKSQSINLAIIIASKALEDSIDEETHKKLIDDFIAKVGN</sequence>
<comment type="subcellular location">
    <subcellularLocation>
        <location evidence="13">Cell membrane</location>
        <topology evidence="13">Single-pass membrane protein</topology>
    </subcellularLocation>
    <subcellularLocation>
        <location evidence="12">Endomembrane system</location>
        <topology evidence="12">Single-pass membrane protein</topology>
    </subcellularLocation>
</comment>
<keyword evidence="4 13" id="KW-0138">CF(0)</keyword>
<keyword evidence="17" id="KW-1185">Reference proteome</keyword>
<dbReference type="OrthoDB" id="9795863at2"/>
<dbReference type="InterPro" id="IPR005864">
    <property type="entry name" value="ATP_synth_F0_bsu_bac"/>
</dbReference>
<evidence type="ECO:0000256" key="10">
    <source>
        <dbReference type="ARBA" id="ARBA00023310"/>
    </source>
</evidence>
<evidence type="ECO:0000256" key="1">
    <source>
        <dbReference type="ARBA" id="ARBA00005513"/>
    </source>
</evidence>
<dbReference type="InterPro" id="IPR050059">
    <property type="entry name" value="ATP_synthase_B_chain"/>
</dbReference>
<dbReference type="PANTHER" id="PTHR33445:SF1">
    <property type="entry name" value="ATP SYNTHASE SUBUNIT B"/>
    <property type="match status" value="1"/>
</dbReference>
<dbReference type="SUPFAM" id="SSF81573">
    <property type="entry name" value="F1F0 ATP synthase subunit B, membrane domain"/>
    <property type="match status" value="1"/>
</dbReference>
<evidence type="ECO:0000313" key="16">
    <source>
        <dbReference type="EMBL" id="SFB23854.1"/>
    </source>
</evidence>
<feature type="transmembrane region" description="Helical" evidence="13">
    <location>
        <begin position="12"/>
        <end position="31"/>
    </location>
</feature>
<gene>
    <name evidence="13" type="primary">atpF</name>
    <name evidence="16" type="ORF">SAMN04488528_102017</name>
</gene>
<comment type="function">
    <text evidence="11 13">F(1)F(0) ATP synthase produces ATP from ADP in the presence of a proton or sodium gradient. F-type ATPases consist of two structural domains, F(1) containing the extramembraneous catalytic core and F(0) containing the membrane proton channel, linked together by a central stalk and a peripheral stalk. During catalysis, ATP synthesis in the catalytic domain of F(1) is coupled via a rotary mechanism of the central stalk subunits to proton translocation.</text>
</comment>
<keyword evidence="10 13" id="KW-0066">ATP synthesis</keyword>
<evidence type="ECO:0000256" key="8">
    <source>
        <dbReference type="ARBA" id="ARBA00023065"/>
    </source>
</evidence>
<evidence type="ECO:0000256" key="3">
    <source>
        <dbReference type="ARBA" id="ARBA00022475"/>
    </source>
</evidence>
<keyword evidence="5 13" id="KW-0812">Transmembrane</keyword>
<evidence type="ECO:0000256" key="2">
    <source>
        <dbReference type="ARBA" id="ARBA00022448"/>
    </source>
</evidence>
<organism evidence="16 17">
    <name type="scientific">Clostridium frigidicarnis</name>
    <dbReference type="NCBI Taxonomy" id="84698"/>
    <lineage>
        <taxon>Bacteria</taxon>
        <taxon>Bacillati</taxon>
        <taxon>Bacillota</taxon>
        <taxon>Clostridia</taxon>
        <taxon>Eubacteriales</taxon>
        <taxon>Clostridiaceae</taxon>
        <taxon>Clostridium</taxon>
    </lineage>
</organism>
<comment type="function">
    <text evidence="13">Component of the F(0) channel, it forms part of the peripheral stalk, linking F(1) to F(0).</text>
</comment>
<dbReference type="GO" id="GO:0005886">
    <property type="term" value="C:plasma membrane"/>
    <property type="evidence" value="ECO:0007669"/>
    <property type="project" value="UniProtKB-SubCell"/>
</dbReference>
<evidence type="ECO:0000313" key="17">
    <source>
        <dbReference type="Proteomes" id="UP000198619"/>
    </source>
</evidence>
<evidence type="ECO:0000256" key="13">
    <source>
        <dbReference type="HAMAP-Rule" id="MF_01398"/>
    </source>
</evidence>
<dbReference type="GO" id="GO:0045259">
    <property type="term" value="C:proton-transporting ATP synthase complex"/>
    <property type="evidence" value="ECO:0007669"/>
    <property type="project" value="UniProtKB-KW"/>
</dbReference>
<dbReference type="InterPro" id="IPR028987">
    <property type="entry name" value="ATP_synth_B-like_membr_sf"/>
</dbReference>
<dbReference type="HAMAP" id="MF_01398">
    <property type="entry name" value="ATP_synth_b_bprime"/>
    <property type="match status" value="1"/>
</dbReference>
<dbReference type="GO" id="GO:0012505">
    <property type="term" value="C:endomembrane system"/>
    <property type="evidence" value="ECO:0007669"/>
    <property type="project" value="UniProtKB-SubCell"/>
</dbReference>
<keyword evidence="6 13" id="KW-0375">Hydrogen ion transport</keyword>
<evidence type="ECO:0000256" key="12">
    <source>
        <dbReference type="ARBA" id="ARBA00037847"/>
    </source>
</evidence>
<dbReference type="PANTHER" id="PTHR33445">
    <property type="entry name" value="ATP SYNTHASE SUBUNIT B', CHLOROPLASTIC"/>
    <property type="match status" value="1"/>
</dbReference>
<evidence type="ECO:0000256" key="6">
    <source>
        <dbReference type="ARBA" id="ARBA00022781"/>
    </source>
</evidence>
<keyword evidence="8 13" id="KW-0406">Ion transport</keyword>
<comment type="similarity">
    <text evidence="1 13 14">Belongs to the ATPase B chain family.</text>
</comment>
<dbReference type="EMBL" id="FOKI01000020">
    <property type="protein sequence ID" value="SFB23854.1"/>
    <property type="molecule type" value="Genomic_DNA"/>
</dbReference>
<dbReference type="AlphaFoldDB" id="A0A1I0ZDX0"/>